<dbReference type="EMBL" id="CAJVPW010014054">
    <property type="protein sequence ID" value="CAG8650880.1"/>
    <property type="molecule type" value="Genomic_DNA"/>
</dbReference>
<comment type="caution">
    <text evidence="1">The sequence shown here is derived from an EMBL/GenBank/DDBJ whole genome shotgun (WGS) entry which is preliminary data.</text>
</comment>
<protein>
    <submittedName>
        <fullName evidence="1">18061_t:CDS:1</fullName>
    </submittedName>
</protein>
<accession>A0ACA9NIW6</accession>
<dbReference type="Proteomes" id="UP000789366">
    <property type="component" value="Unassembled WGS sequence"/>
</dbReference>
<organism evidence="1 2">
    <name type="scientific">Cetraspora pellucida</name>
    <dbReference type="NCBI Taxonomy" id="1433469"/>
    <lineage>
        <taxon>Eukaryota</taxon>
        <taxon>Fungi</taxon>
        <taxon>Fungi incertae sedis</taxon>
        <taxon>Mucoromycota</taxon>
        <taxon>Glomeromycotina</taxon>
        <taxon>Glomeromycetes</taxon>
        <taxon>Diversisporales</taxon>
        <taxon>Gigasporaceae</taxon>
        <taxon>Cetraspora</taxon>
    </lineage>
</organism>
<proteinExistence type="predicted"/>
<evidence type="ECO:0000313" key="2">
    <source>
        <dbReference type="Proteomes" id="UP000789366"/>
    </source>
</evidence>
<name>A0ACA9NIW6_9GLOM</name>
<keyword evidence="2" id="KW-1185">Reference proteome</keyword>
<sequence length="120" mass="13098">MAPCYTHQKMKGGYFGKEFNNISPIGFVLGSELGFFLNPELENLEAALIQSVISEHLIGPFLDLELENLKAALIQLVTHKSSLIQSVTGECSLIQSVPGECSLIQSVESEESDGLETLDR</sequence>
<gene>
    <name evidence="1" type="ORF">SPELUC_LOCUS8911</name>
</gene>
<reference evidence="1" key="1">
    <citation type="submission" date="2021-06" db="EMBL/GenBank/DDBJ databases">
        <authorList>
            <person name="Kallberg Y."/>
            <person name="Tangrot J."/>
            <person name="Rosling A."/>
        </authorList>
    </citation>
    <scope>NUCLEOTIDE SEQUENCE</scope>
    <source>
        <strain evidence="1">28 12/20/2015</strain>
    </source>
</reference>
<evidence type="ECO:0000313" key="1">
    <source>
        <dbReference type="EMBL" id="CAG8650880.1"/>
    </source>
</evidence>
<feature type="non-terminal residue" evidence="1">
    <location>
        <position position="120"/>
    </location>
</feature>